<accession>A0A9W8Z9D0</accession>
<dbReference type="PANTHER" id="PTHR10622:SF10">
    <property type="entry name" value="HET DOMAIN-CONTAINING PROTEIN"/>
    <property type="match status" value="1"/>
</dbReference>
<feature type="domain" description="DUF8212" evidence="2">
    <location>
        <begin position="247"/>
        <end position="270"/>
    </location>
</feature>
<reference evidence="3" key="1">
    <citation type="submission" date="2022-10" db="EMBL/GenBank/DDBJ databases">
        <title>Tapping the CABI collections for fungal endophytes: first genome assemblies for Collariella, Neodidymelliopsis, Ascochyta clinopodiicola, Didymella pomorum, Didymosphaeria variabile, Neocosmospora piperis and Neocucurbitaria cava.</title>
        <authorList>
            <person name="Hill R."/>
        </authorList>
    </citation>
    <scope>NUCLEOTIDE SEQUENCE</scope>
    <source>
        <strain evidence="3">IMI 355091</strain>
    </source>
</reference>
<evidence type="ECO:0000259" key="1">
    <source>
        <dbReference type="Pfam" id="PF06985"/>
    </source>
</evidence>
<dbReference type="InterPro" id="IPR058525">
    <property type="entry name" value="DUF8212"/>
</dbReference>
<protein>
    <recommendedName>
        <fullName evidence="5">Heterokaryon incompatibility domain-containing protein</fullName>
    </recommendedName>
</protein>
<dbReference type="PANTHER" id="PTHR10622">
    <property type="entry name" value="HET DOMAIN-CONTAINING PROTEIN"/>
    <property type="match status" value="1"/>
</dbReference>
<evidence type="ECO:0000313" key="4">
    <source>
        <dbReference type="Proteomes" id="UP001140510"/>
    </source>
</evidence>
<dbReference type="Pfam" id="PF26640">
    <property type="entry name" value="DUF8212"/>
    <property type="match status" value="1"/>
</dbReference>
<dbReference type="AlphaFoldDB" id="A0A9W8Z9D0"/>
<organism evidence="3 4">
    <name type="scientific">Didymella pomorum</name>
    <dbReference type="NCBI Taxonomy" id="749634"/>
    <lineage>
        <taxon>Eukaryota</taxon>
        <taxon>Fungi</taxon>
        <taxon>Dikarya</taxon>
        <taxon>Ascomycota</taxon>
        <taxon>Pezizomycotina</taxon>
        <taxon>Dothideomycetes</taxon>
        <taxon>Pleosporomycetidae</taxon>
        <taxon>Pleosporales</taxon>
        <taxon>Pleosporineae</taxon>
        <taxon>Didymellaceae</taxon>
        <taxon>Didymella</taxon>
    </lineage>
</organism>
<feature type="domain" description="Heterokaryon incompatibility" evidence="1">
    <location>
        <begin position="30"/>
        <end position="157"/>
    </location>
</feature>
<comment type="caution">
    <text evidence="3">The sequence shown here is derived from an EMBL/GenBank/DDBJ whole genome shotgun (WGS) entry which is preliminary data.</text>
</comment>
<dbReference type="Proteomes" id="UP001140510">
    <property type="component" value="Unassembled WGS sequence"/>
</dbReference>
<evidence type="ECO:0000259" key="2">
    <source>
        <dbReference type="Pfam" id="PF26640"/>
    </source>
</evidence>
<name>A0A9W8Z9D0_9PLEO</name>
<keyword evidence="4" id="KW-1185">Reference proteome</keyword>
<dbReference type="Pfam" id="PF06985">
    <property type="entry name" value="HET"/>
    <property type="match status" value="1"/>
</dbReference>
<sequence length="607" mass="69516">MRLLQIHDEASNGVELRLTLHEFHGAKPPYAILSHRWREEEISFADMMGPLRFQIRHRRGWKKLEMSCRVTLQYGLKYLWVDTCCIDKSSSAELSEAINSMFSFYGNSSICIAYLDDVDLELVDCADDKDTNDTQPDKQSPKINHATWFQRGWTLQELIAPQRLEFFSRKWEHLGSKFDLSIETSEASGVTEMVLRNPAYLRDVCVSEKMSWAAHRVTTRPEDQAYSLMGLFGVSMPALYGESGNGAFRRLQLEILRTTSDHTLFAWESEISNGDMLAPSIRSFLQGADYRLHPYDEGVVSGDLKPDSSMTNAGLHIQLPMIRIPQCVGLYFAFLACLTRDEEYYVAVCLRRHYNDRFATFSRITLEGRATIHFPRLNLDWQRPPLDPYSAIWIAPQRGFFSRSHVNAAVDFEVIIKSSDLMMDVRFRKQLMEGTHISPDEYPSIRRVNDQALLSTFHSSGVPLRYYFGEKLDAGVFDHDVITLIREQHTHIVFGEVDGNVWFYVGSSARDLSPPLSPVDDEIQELARLVDMLYQDSSEEVDLCDSFTFITGAFWGQPKAEKVVWLRGPCLIYESRRAENLASVDVWVVLEQSAAEAVSLRIFILTD</sequence>
<dbReference type="OrthoDB" id="20872at2759"/>
<evidence type="ECO:0008006" key="5">
    <source>
        <dbReference type="Google" id="ProtNLM"/>
    </source>
</evidence>
<gene>
    <name evidence="3" type="ORF">N0V91_006967</name>
</gene>
<proteinExistence type="predicted"/>
<dbReference type="InterPro" id="IPR010730">
    <property type="entry name" value="HET"/>
</dbReference>
<dbReference type="EMBL" id="JAPEVA010000058">
    <property type="protein sequence ID" value="KAJ4402746.1"/>
    <property type="molecule type" value="Genomic_DNA"/>
</dbReference>
<evidence type="ECO:0000313" key="3">
    <source>
        <dbReference type="EMBL" id="KAJ4402746.1"/>
    </source>
</evidence>